<dbReference type="PANTHER" id="PTHR31395">
    <property type="entry name" value="SHISA"/>
    <property type="match status" value="1"/>
</dbReference>
<dbReference type="Proteomes" id="UP000695026">
    <property type="component" value="Unplaced"/>
</dbReference>
<dbReference type="CTD" id="348378"/>
<dbReference type="OMA" id="MMNRKVD"/>
<feature type="domain" description="Shisa N-terminal" evidence="6">
    <location>
        <begin position="3"/>
        <end position="48"/>
    </location>
</feature>
<evidence type="ECO:0000313" key="8">
    <source>
        <dbReference type="RefSeq" id="XP_007430954.1"/>
    </source>
</evidence>
<evidence type="ECO:0000256" key="5">
    <source>
        <dbReference type="SAM" id="Phobius"/>
    </source>
</evidence>
<dbReference type="InterPro" id="IPR026910">
    <property type="entry name" value="Shisa"/>
</dbReference>
<dbReference type="OrthoDB" id="10062839at2759"/>
<keyword evidence="3 5" id="KW-1133">Transmembrane helix</keyword>
<keyword evidence="4 5" id="KW-0472">Membrane</keyword>
<evidence type="ECO:0000313" key="7">
    <source>
        <dbReference type="Proteomes" id="UP000695026"/>
    </source>
</evidence>
<evidence type="ECO:0000256" key="2">
    <source>
        <dbReference type="ARBA" id="ARBA00022692"/>
    </source>
</evidence>
<evidence type="ECO:0000256" key="1">
    <source>
        <dbReference type="ARBA" id="ARBA00004370"/>
    </source>
</evidence>
<keyword evidence="7" id="KW-1185">Reference proteome</keyword>
<accession>A0A9F2QYP4</accession>
<comment type="subcellular location">
    <subcellularLocation>
        <location evidence="1">Membrane</location>
    </subcellularLocation>
</comment>
<feature type="transmembrane region" description="Helical" evidence="5">
    <location>
        <begin position="57"/>
        <end position="90"/>
    </location>
</feature>
<dbReference type="GeneID" id="103051182"/>
<dbReference type="KEGG" id="pbi:103051182"/>
<gene>
    <name evidence="8" type="primary">SHISAL2A</name>
</gene>
<reference evidence="8" key="1">
    <citation type="submission" date="2025-08" db="UniProtKB">
        <authorList>
            <consortium name="RefSeq"/>
        </authorList>
    </citation>
    <scope>IDENTIFICATION</scope>
    <source>
        <tissue evidence="8">Liver</tissue>
    </source>
</reference>
<protein>
    <submittedName>
        <fullName evidence="8">Protein shisa-like-2A</fullName>
    </submittedName>
</protein>
<dbReference type="RefSeq" id="XP_007430954.1">
    <property type="nucleotide sequence ID" value="XM_007430892.3"/>
</dbReference>
<dbReference type="PANTHER" id="PTHR31395:SF3">
    <property type="entry name" value="PROTEIN SHISA-LIKE-2A"/>
    <property type="match status" value="1"/>
</dbReference>
<dbReference type="GO" id="GO:0016020">
    <property type="term" value="C:membrane"/>
    <property type="evidence" value="ECO:0007669"/>
    <property type="project" value="UniProtKB-SubCell"/>
</dbReference>
<dbReference type="Pfam" id="PF13908">
    <property type="entry name" value="Shisa_N"/>
    <property type="match status" value="1"/>
</dbReference>
<name>A0A9F2QYP4_PYTBI</name>
<organism evidence="7 8">
    <name type="scientific">Python bivittatus</name>
    <name type="common">Burmese python</name>
    <name type="synonym">Python molurus bivittatus</name>
    <dbReference type="NCBI Taxonomy" id="176946"/>
    <lineage>
        <taxon>Eukaryota</taxon>
        <taxon>Metazoa</taxon>
        <taxon>Chordata</taxon>
        <taxon>Craniata</taxon>
        <taxon>Vertebrata</taxon>
        <taxon>Euteleostomi</taxon>
        <taxon>Lepidosauria</taxon>
        <taxon>Squamata</taxon>
        <taxon>Bifurcata</taxon>
        <taxon>Unidentata</taxon>
        <taxon>Episquamata</taxon>
        <taxon>Toxicofera</taxon>
        <taxon>Serpentes</taxon>
        <taxon>Henophidia</taxon>
        <taxon>Pythonidae</taxon>
        <taxon>Python</taxon>
    </lineage>
</organism>
<dbReference type="AlphaFoldDB" id="A0A9F2QYP4"/>
<evidence type="ECO:0000259" key="6">
    <source>
        <dbReference type="Pfam" id="PF13908"/>
    </source>
</evidence>
<dbReference type="InterPro" id="IPR053891">
    <property type="entry name" value="Shisa_N"/>
</dbReference>
<evidence type="ECO:0000256" key="3">
    <source>
        <dbReference type="ARBA" id="ARBA00022989"/>
    </source>
</evidence>
<sequence>MSADCSSYVNADKVLVGSFSCPREDGEAGAIYCCGFQDVKYCCDDPNSFFPYEHNYMWWLSIGALIGLSVAAMVLLAFLITVCVLCYLFISKKPRNKLDTGLTLSLEAAAKKYICSKAPAKYSADECIL</sequence>
<keyword evidence="2 5" id="KW-0812">Transmembrane</keyword>
<evidence type="ECO:0000256" key="4">
    <source>
        <dbReference type="ARBA" id="ARBA00023136"/>
    </source>
</evidence>
<proteinExistence type="predicted"/>